<dbReference type="SUPFAM" id="SSF48498">
    <property type="entry name" value="Tetracyclin repressor-like, C-terminal domain"/>
    <property type="match status" value="1"/>
</dbReference>
<dbReference type="Pfam" id="PF00440">
    <property type="entry name" value="TetR_N"/>
    <property type="match status" value="1"/>
</dbReference>
<dbReference type="KEGG" id="bsen:DP114_30785"/>
<evidence type="ECO:0000256" key="4">
    <source>
        <dbReference type="PROSITE-ProRule" id="PRU00335"/>
    </source>
</evidence>
<gene>
    <name evidence="6" type="ORF">DP114_30785</name>
</gene>
<dbReference type="EMBL" id="CP030118">
    <property type="protein sequence ID" value="QDL11698.1"/>
    <property type="molecule type" value="Genomic_DNA"/>
</dbReference>
<dbReference type="InterPro" id="IPR009057">
    <property type="entry name" value="Homeodomain-like_sf"/>
</dbReference>
<keyword evidence="3" id="KW-0804">Transcription</keyword>
<dbReference type="Proteomes" id="UP000503129">
    <property type="component" value="Chromosome"/>
</dbReference>
<feature type="domain" description="HTH tetR-type" evidence="5">
    <location>
        <begin position="15"/>
        <end position="75"/>
    </location>
</feature>
<dbReference type="Gene3D" id="1.10.10.60">
    <property type="entry name" value="Homeodomain-like"/>
    <property type="match status" value="1"/>
</dbReference>
<keyword evidence="7" id="KW-1185">Reference proteome</keyword>
<dbReference type="InterPro" id="IPR001647">
    <property type="entry name" value="HTH_TetR"/>
</dbReference>
<accession>A0A856MLZ2</accession>
<evidence type="ECO:0000256" key="3">
    <source>
        <dbReference type="ARBA" id="ARBA00023163"/>
    </source>
</evidence>
<evidence type="ECO:0000259" key="5">
    <source>
        <dbReference type="PROSITE" id="PS50977"/>
    </source>
</evidence>
<dbReference type="GO" id="GO:0045892">
    <property type="term" value="P:negative regulation of DNA-templated transcription"/>
    <property type="evidence" value="ECO:0007669"/>
    <property type="project" value="UniProtKB-ARBA"/>
</dbReference>
<protein>
    <submittedName>
        <fullName evidence="6">TetR family transcriptional regulator</fullName>
    </submittedName>
</protein>
<dbReference type="Gene3D" id="1.10.357.10">
    <property type="entry name" value="Tetracycline Repressor, domain 2"/>
    <property type="match status" value="1"/>
</dbReference>
<feature type="DNA-binding region" description="H-T-H motif" evidence="4">
    <location>
        <begin position="38"/>
        <end position="57"/>
    </location>
</feature>
<keyword evidence="1" id="KW-0805">Transcription regulation</keyword>
<dbReference type="InterPro" id="IPR050109">
    <property type="entry name" value="HTH-type_TetR-like_transc_reg"/>
</dbReference>
<evidence type="ECO:0000313" key="6">
    <source>
        <dbReference type="EMBL" id="QDL11698.1"/>
    </source>
</evidence>
<dbReference type="Pfam" id="PF16859">
    <property type="entry name" value="TetR_C_11"/>
    <property type="match status" value="1"/>
</dbReference>
<evidence type="ECO:0000256" key="1">
    <source>
        <dbReference type="ARBA" id="ARBA00023015"/>
    </source>
</evidence>
<dbReference type="GO" id="GO:0000976">
    <property type="term" value="F:transcription cis-regulatory region binding"/>
    <property type="evidence" value="ECO:0007669"/>
    <property type="project" value="TreeGrafter"/>
</dbReference>
<name>A0A856MLZ2_9CYAN</name>
<reference evidence="6 7" key="1">
    <citation type="submission" date="2018-06" db="EMBL/GenBank/DDBJ databases">
        <title>Comparative genomics of Brasilonema spp. strains.</title>
        <authorList>
            <person name="Alvarenga D.O."/>
            <person name="Fiore M.F."/>
            <person name="Varani A.M."/>
        </authorList>
    </citation>
    <scope>NUCLEOTIDE SEQUENCE [LARGE SCALE GENOMIC DNA]</scope>
    <source>
        <strain evidence="6 7">CENA114</strain>
    </source>
</reference>
<dbReference type="PRINTS" id="PR00455">
    <property type="entry name" value="HTHTETR"/>
</dbReference>
<dbReference type="AlphaFoldDB" id="A0A856MLZ2"/>
<organism evidence="6 7">
    <name type="scientific">Brasilonema sennae CENA114</name>
    <dbReference type="NCBI Taxonomy" id="415709"/>
    <lineage>
        <taxon>Bacteria</taxon>
        <taxon>Bacillati</taxon>
        <taxon>Cyanobacteriota</taxon>
        <taxon>Cyanophyceae</taxon>
        <taxon>Nostocales</taxon>
        <taxon>Scytonemataceae</taxon>
        <taxon>Brasilonema</taxon>
        <taxon>Bromeliae group (in: Brasilonema)</taxon>
    </lineage>
</organism>
<dbReference type="PROSITE" id="PS50977">
    <property type="entry name" value="HTH_TETR_2"/>
    <property type="match status" value="1"/>
</dbReference>
<sequence>MSKPVKSPPGRPRSAQSHQAILQAALELLAEVGFDRMSIDAIATRAGVGKPTIYRRYKSKQELVADAIESCRQEYVVPDTGSLWGDIDALINSAAQITFTPLGRQTVAMMISTASSNPQFAQVYWTKYLQPRRQAFAVVFERAKQRNEIQADLDPDLVFDLISGIMLYALVFQATTEPLEGYIRRTLHLLLREPPS</sequence>
<evidence type="ECO:0000256" key="2">
    <source>
        <dbReference type="ARBA" id="ARBA00023125"/>
    </source>
</evidence>
<dbReference type="PANTHER" id="PTHR30055">
    <property type="entry name" value="HTH-TYPE TRANSCRIPTIONAL REGULATOR RUTR"/>
    <property type="match status" value="1"/>
</dbReference>
<dbReference type="PANTHER" id="PTHR30055:SF148">
    <property type="entry name" value="TETR-FAMILY TRANSCRIPTIONAL REGULATOR"/>
    <property type="match status" value="1"/>
</dbReference>
<dbReference type="FunFam" id="1.10.10.60:FF:000141">
    <property type="entry name" value="TetR family transcriptional regulator"/>
    <property type="match status" value="1"/>
</dbReference>
<dbReference type="GO" id="GO:0003700">
    <property type="term" value="F:DNA-binding transcription factor activity"/>
    <property type="evidence" value="ECO:0007669"/>
    <property type="project" value="TreeGrafter"/>
</dbReference>
<proteinExistence type="predicted"/>
<dbReference type="InterPro" id="IPR036271">
    <property type="entry name" value="Tet_transcr_reg_TetR-rel_C_sf"/>
</dbReference>
<dbReference type="InterPro" id="IPR011075">
    <property type="entry name" value="TetR_C"/>
</dbReference>
<dbReference type="SUPFAM" id="SSF46689">
    <property type="entry name" value="Homeodomain-like"/>
    <property type="match status" value="1"/>
</dbReference>
<keyword evidence="2 4" id="KW-0238">DNA-binding</keyword>
<evidence type="ECO:0000313" key="7">
    <source>
        <dbReference type="Proteomes" id="UP000503129"/>
    </source>
</evidence>